<dbReference type="Proteomes" id="UP001408789">
    <property type="component" value="Unassembled WGS sequence"/>
</dbReference>
<dbReference type="PANTHER" id="PTHR36619:SF2">
    <property type="entry name" value="OS04G0208900 PROTEIN"/>
    <property type="match status" value="1"/>
</dbReference>
<dbReference type="AlphaFoldDB" id="A0AAP0DGK4"/>
<feature type="signal peptide" evidence="1">
    <location>
        <begin position="1"/>
        <end position="20"/>
    </location>
</feature>
<accession>A0AAP0DGK4</accession>
<keyword evidence="1" id="KW-0732">Signal</keyword>
<keyword evidence="3" id="KW-1185">Reference proteome</keyword>
<dbReference type="EMBL" id="JBCNJP010000010">
    <property type="protein sequence ID" value="KAK9072618.1"/>
    <property type="molecule type" value="Genomic_DNA"/>
</dbReference>
<evidence type="ECO:0008006" key="4">
    <source>
        <dbReference type="Google" id="ProtNLM"/>
    </source>
</evidence>
<reference evidence="2 3" key="1">
    <citation type="submission" date="2024-04" db="EMBL/GenBank/DDBJ databases">
        <title>The reference genome of an endangered Asteraceae, Deinandra increscens subsp. villosa, native to the Central Coast of California.</title>
        <authorList>
            <person name="Guilliams M."/>
            <person name="Hasenstab-Lehman K."/>
            <person name="Meyer R."/>
            <person name="Mcevoy S."/>
        </authorList>
    </citation>
    <scope>NUCLEOTIDE SEQUENCE [LARGE SCALE GENOMIC DNA]</scope>
    <source>
        <tissue evidence="2">Leaf</tissue>
    </source>
</reference>
<comment type="caution">
    <text evidence="2">The sequence shown here is derived from an EMBL/GenBank/DDBJ whole genome shotgun (WGS) entry which is preliminary data.</text>
</comment>
<evidence type="ECO:0000313" key="2">
    <source>
        <dbReference type="EMBL" id="KAK9072618.1"/>
    </source>
</evidence>
<protein>
    <recommendedName>
        <fullName evidence="4">Secreted protein</fullName>
    </recommendedName>
</protein>
<evidence type="ECO:0000313" key="3">
    <source>
        <dbReference type="Proteomes" id="UP001408789"/>
    </source>
</evidence>
<organism evidence="2 3">
    <name type="scientific">Deinandra increscens subsp. villosa</name>
    <dbReference type="NCBI Taxonomy" id="3103831"/>
    <lineage>
        <taxon>Eukaryota</taxon>
        <taxon>Viridiplantae</taxon>
        <taxon>Streptophyta</taxon>
        <taxon>Embryophyta</taxon>
        <taxon>Tracheophyta</taxon>
        <taxon>Spermatophyta</taxon>
        <taxon>Magnoliopsida</taxon>
        <taxon>eudicotyledons</taxon>
        <taxon>Gunneridae</taxon>
        <taxon>Pentapetalae</taxon>
        <taxon>asterids</taxon>
        <taxon>campanulids</taxon>
        <taxon>Asterales</taxon>
        <taxon>Asteraceae</taxon>
        <taxon>Asteroideae</taxon>
        <taxon>Heliantheae alliance</taxon>
        <taxon>Madieae</taxon>
        <taxon>Madiinae</taxon>
        <taxon>Deinandra</taxon>
    </lineage>
</organism>
<name>A0AAP0DGK4_9ASTR</name>
<feature type="chain" id="PRO_5042836492" description="Secreted protein" evidence="1">
    <location>
        <begin position="21"/>
        <end position="92"/>
    </location>
</feature>
<evidence type="ECO:0000256" key="1">
    <source>
        <dbReference type="SAM" id="SignalP"/>
    </source>
</evidence>
<dbReference type="PANTHER" id="PTHR36619">
    <property type="entry name" value="OS04G0208900 PROTEIN"/>
    <property type="match status" value="1"/>
</dbReference>
<proteinExistence type="predicted"/>
<gene>
    <name evidence="2" type="ORF">SSX86_009053</name>
</gene>
<sequence>MPSTTLICFLIIVSSQLVESASQGHTHDNVIKAVRRLEVRDQDFVTQKGPVYHEKEVSGCMPKGRRHSSAPSRYVNSQAFFDSLGCSKGARP</sequence>